<keyword evidence="1" id="KW-0808">Transferase</keyword>
<proteinExistence type="predicted"/>
<feature type="non-terminal residue" evidence="4">
    <location>
        <position position="1"/>
    </location>
</feature>
<evidence type="ECO:0000256" key="1">
    <source>
        <dbReference type="ARBA" id="ARBA00022679"/>
    </source>
</evidence>
<dbReference type="GeneID" id="103343561"/>
<dbReference type="InterPro" id="IPR002213">
    <property type="entry name" value="UDP_glucos_trans"/>
</dbReference>
<evidence type="ECO:0000313" key="4">
    <source>
        <dbReference type="RefSeq" id="XP_008245446.1"/>
    </source>
</evidence>
<dbReference type="CDD" id="cd03784">
    <property type="entry name" value="GT1_Gtf-like"/>
    <property type="match status" value="1"/>
</dbReference>
<dbReference type="Proteomes" id="UP000694861">
    <property type="component" value="Unplaced"/>
</dbReference>
<dbReference type="Gene3D" id="3.40.50.2000">
    <property type="entry name" value="Glycogen Phosphorylase B"/>
    <property type="match status" value="1"/>
</dbReference>
<gene>
    <name evidence="4" type="primary">LOC103343561</name>
</gene>
<dbReference type="SUPFAM" id="SSF53756">
    <property type="entry name" value="UDP-Glycosyltransferase/glycogen phosphorylase"/>
    <property type="match status" value="1"/>
</dbReference>
<reference evidence="4" key="2">
    <citation type="submission" date="2025-08" db="UniProtKB">
        <authorList>
            <consortium name="RefSeq"/>
        </authorList>
    </citation>
    <scope>IDENTIFICATION</scope>
</reference>
<dbReference type="Pfam" id="PF06722">
    <property type="entry name" value="EryCIII-like_C"/>
    <property type="match status" value="1"/>
</dbReference>
<dbReference type="RefSeq" id="XP_008245446.1">
    <property type="nucleotide sequence ID" value="XM_008247224.1"/>
</dbReference>
<evidence type="ECO:0000259" key="2">
    <source>
        <dbReference type="Pfam" id="PF06722"/>
    </source>
</evidence>
<dbReference type="InterPro" id="IPR050426">
    <property type="entry name" value="Glycosyltransferase_28"/>
</dbReference>
<feature type="domain" description="Erythromycin biosynthesis protein CIII-like C-terminal" evidence="2">
    <location>
        <begin position="87"/>
        <end position="178"/>
    </location>
</feature>
<reference evidence="3" key="1">
    <citation type="journal article" date="2012" name="Nat. Commun.">
        <title>The genome of Prunus mume.</title>
        <authorList>
            <person name="Zhang Q."/>
            <person name="Chen W."/>
            <person name="Sun L."/>
            <person name="Zhao F."/>
            <person name="Huang B."/>
            <person name="Yang W."/>
            <person name="Tao Y."/>
            <person name="Wang J."/>
            <person name="Yuan Z."/>
            <person name="Fan G."/>
            <person name="Xing Z."/>
            <person name="Han C."/>
            <person name="Pan H."/>
            <person name="Zhong X."/>
            <person name="Shi W."/>
            <person name="Liang X."/>
            <person name="Du D."/>
            <person name="Sun F."/>
            <person name="Xu Z."/>
            <person name="Hao R."/>
            <person name="Lv T."/>
            <person name="Lv Y."/>
            <person name="Zheng Z."/>
            <person name="Sun M."/>
            <person name="Luo L."/>
            <person name="Cai M."/>
            <person name="Gao Y."/>
            <person name="Wang J."/>
            <person name="Yin Y."/>
            <person name="Xu X."/>
            <person name="Cheng T."/>
            <person name="Wang J."/>
        </authorList>
    </citation>
    <scope>NUCLEOTIDE SEQUENCE [LARGE SCALE GENOMIC DNA]</scope>
</reference>
<dbReference type="PANTHER" id="PTHR48050">
    <property type="entry name" value="STEROL 3-BETA-GLUCOSYLTRANSFERASE"/>
    <property type="match status" value="1"/>
</dbReference>
<dbReference type="InterPro" id="IPR010610">
    <property type="entry name" value="EryCIII-like_C"/>
</dbReference>
<protein>
    <submittedName>
        <fullName evidence="4">Sterol 3-beta-glucosyltransferase UGT80A2-like</fullName>
    </submittedName>
</protein>
<dbReference type="PANTHER" id="PTHR48050:SF2">
    <property type="entry name" value="STEROL 3-BETA-GLUCOSYLTRANSFERASE UGT80A2-LIKE"/>
    <property type="match status" value="1"/>
</dbReference>
<evidence type="ECO:0000313" key="3">
    <source>
        <dbReference type="Proteomes" id="UP000694861"/>
    </source>
</evidence>
<keyword evidence="3" id="KW-1185">Reference proteome</keyword>
<sequence>YALRFTCLADWGPKVDVVVFCFLDLASNYEPPDSLAEWLEAGEQPVYIVFDSLVIEEPEKMTNIILQALEITRQRVVINRGWGGLGNLAEPSDSVYLVDNCPHDWLFQRCFAVVHHGVAGTTAAGLKAACPTTIVPFFGDQPFWGERVHARGVGPAPIPADEFSLEKLVDAIRFMLDPNIFTIFFLNFQVKERVVEIAKAMDGEDGVTGAVNALHRHFPHNKFEDKPESLPARRGLSIRRCFGYSSYTQW</sequence>
<name>A0ABM0PW23_PRUMU</name>
<accession>A0ABM0PW23</accession>
<organism evidence="3 4">
    <name type="scientific">Prunus mume</name>
    <name type="common">Japanese apricot</name>
    <name type="synonym">Armeniaca mume</name>
    <dbReference type="NCBI Taxonomy" id="102107"/>
    <lineage>
        <taxon>Eukaryota</taxon>
        <taxon>Viridiplantae</taxon>
        <taxon>Streptophyta</taxon>
        <taxon>Embryophyta</taxon>
        <taxon>Tracheophyta</taxon>
        <taxon>Spermatophyta</taxon>
        <taxon>Magnoliopsida</taxon>
        <taxon>eudicotyledons</taxon>
        <taxon>Gunneridae</taxon>
        <taxon>Pentapetalae</taxon>
        <taxon>rosids</taxon>
        <taxon>fabids</taxon>
        <taxon>Rosales</taxon>
        <taxon>Rosaceae</taxon>
        <taxon>Amygdaloideae</taxon>
        <taxon>Amygdaleae</taxon>
        <taxon>Prunus</taxon>
    </lineage>
</organism>